<evidence type="ECO:0000313" key="2">
    <source>
        <dbReference type="EMBL" id="VDK72539.1"/>
    </source>
</evidence>
<sequence>MSREAACISYCVTVCFALLIFPSFLSIYQCFIFSADEFLLTYAPSESQENWSGPLEDVNSAYAHHLPFRRLTRNTGGDEARYQIRHVGDLPMFRFG</sequence>
<dbReference type="EMBL" id="UYRX01000071">
    <property type="protein sequence ID" value="VDK72539.1"/>
    <property type="molecule type" value="Genomic_DNA"/>
</dbReference>
<name>A0A3P6SMK0_LITSI</name>
<gene>
    <name evidence="2" type="ORF">NLS_LOCUS1813</name>
</gene>
<evidence type="ECO:0000256" key="1">
    <source>
        <dbReference type="SAM" id="Phobius"/>
    </source>
</evidence>
<feature type="transmembrane region" description="Helical" evidence="1">
    <location>
        <begin position="7"/>
        <end position="28"/>
    </location>
</feature>
<organism evidence="2 3">
    <name type="scientific">Litomosoides sigmodontis</name>
    <name type="common">Filarial nematode worm</name>
    <dbReference type="NCBI Taxonomy" id="42156"/>
    <lineage>
        <taxon>Eukaryota</taxon>
        <taxon>Metazoa</taxon>
        <taxon>Ecdysozoa</taxon>
        <taxon>Nematoda</taxon>
        <taxon>Chromadorea</taxon>
        <taxon>Rhabditida</taxon>
        <taxon>Spirurina</taxon>
        <taxon>Spiruromorpha</taxon>
        <taxon>Filarioidea</taxon>
        <taxon>Onchocercidae</taxon>
        <taxon>Litomosoides</taxon>
    </lineage>
</organism>
<dbReference type="Proteomes" id="UP000277928">
    <property type="component" value="Unassembled WGS sequence"/>
</dbReference>
<accession>A0A3P6SMK0</accession>
<keyword evidence="3" id="KW-1185">Reference proteome</keyword>
<reference evidence="2 3" key="1">
    <citation type="submission" date="2018-08" db="EMBL/GenBank/DDBJ databases">
        <authorList>
            <person name="Laetsch R D."/>
            <person name="Stevens L."/>
            <person name="Kumar S."/>
            <person name="Blaxter L. M."/>
        </authorList>
    </citation>
    <scope>NUCLEOTIDE SEQUENCE [LARGE SCALE GENOMIC DNA]</scope>
</reference>
<keyword evidence="1" id="KW-0472">Membrane</keyword>
<dbReference type="OrthoDB" id="5874357at2759"/>
<dbReference type="AlphaFoldDB" id="A0A3P6SMK0"/>
<evidence type="ECO:0000313" key="3">
    <source>
        <dbReference type="Proteomes" id="UP000277928"/>
    </source>
</evidence>
<protein>
    <submittedName>
        <fullName evidence="2">Uncharacterized protein</fullName>
    </submittedName>
</protein>
<keyword evidence="1" id="KW-1133">Transmembrane helix</keyword>
<keyword evidence="1" id="KW-0812">Transmembrane</keyword>
<dbReference type="OMA" id="ENTHNDH"/>
<proteinExistence type="predicted"/>